<keyword evidence="2" id="KW-0285">Flavoprotein</keyword>
<feature type="binding site" evidence="4">
    <location>
        <begin position="138"/>
        <end position="140"/>
    </location>
    <ligand>
        <name>FAD</name>
        <dbReference type="ChEBI" id="CHEBI:57692"/>
    </ligand>
</feature>
<dbReference type="PRINTS" id="PR00368">
    <property type="entry name" value="FADPNR"/>
</dbReference>
<keyword evidence="4" id="KW-0520">NAD</keyword>
<gene>
    <name evidence="7" type="ORF">SAMN03097708_00736</name>
</gene>
<dbReference type="SUPFAM" id="SSF51905">
    <property type="entry name" value="FAD/NAD(P)-binding domain"/>
    <property type="match status" value="1"/>
</dbReference>
<dbReference type="SUPFAM" id="SSF55424">
    <property type="entry name" value="FAD/NAD-linked reductases, dimerisation (C-terminal) domain"/>
    <property type="match status" value="1"/>
</dbReference>
<dbReference type="OrthoDB" id="9800167at2"/>
<accession>A0A1G5PT33</accession>
<evidence type="ECO:0000313" key="8">
    <source>
        <dbReference type="Proteomes" id="UP000199648"/>
    </source>
</evidence>
<dbReference type="Gene3D" id="3.30.390.30">
    <property type="match status" value="1"/>
</dbReference>
<comment type="cofactor">
    <cofactor evidence="4">
        <name>FAD</name>
        <dbReference type="ChEBI" id="CHEBI:57692"/>
    </cofactor>
    <text evidence="4">Binds 1 FAD per subunit.</text>
</comment>
<dbReference type="GO" id="GO:0000166">
    <property type="term" value="F:nucleotide binding"/>
    <property type="evidence" value="ECO:0007669"/>
    <property type="project" value="UniProtKB-KW"/>
</dbReference>
<dbReference type="Pfam" id="PF02852">
    <property type="entry name" value="Pyr_redox_dim"/>
    <property type="match status" value="1"/>
</dbReference>
<dbReference type="Proteomes" id="UP000199648">
    <property type="component" value="Unassembled WGS sequence"/>
</dbReference>
<evidence type="ECO:0000256" key="2">
    <source>
        <dbReference type="ARBA" id="ARBA00022630"/>
    </source>
</evidence>
<comment type="similarity">
    <text evidence="1">Belongs to the class-I pyridine nucleotide-disulfide oxidoreductase family.</text>
</comment>
<evidence type="ECO:0000256" key="4">
    <source>
        <dbReference type="PIRSR" id="PIRSR000350-3"/>
    </source>
</evidence>
<name>A0A1G5PT33_9GAMM</name>
<dbReference type="InterPro" id="IPR004099">
    <property type="entry name" value="Pyr_nucl-diS_OxRdtase_dimer"/>
</dbReference>
<dbReference type="Pfam" id="PF07992">
    <property type="entry name" value="Pyr_redox_2"/>
    <property type="match status" value="1"/>
</dbReference>
<evidence type="ECO:0000256" key="3">
    <source>
        <dbReference type="ARBA" id="ARBA00022827"/>
    </source>
</evidence>
<sequence>MEHVGFVVLGAGSAGLEAARTVAEAGKQVIVVDPGPPGGLSSLAGCDPKKVLVRASTIYQRCREADLHGLAAAQPELTWSRVISRKHGFTDPVPEQTRKLLAAMPNVELREGYARFTAPNVVSIQGQEISFDGALIATGSHPRPLTLQGFEHLKTSADALDLRQLPESIAVIGGGVVAMELGQLFARLGVRVHLLIRGNALLTAMDADLVYRLLADSDALGMRFHFETEATSIETVPDGYRVIVNRGEPLRVGYVLNAAGRIPSIENLALEAAGIETEDSRLKVDDYLCTTNACVWAAGDAHGRMPLTSVSGYEGRLAADHFLHGPRSSADYSSVPMAVSTDPPLAKVGLLETEANRLGIAYDTVFQVMDDWRLLRIEAEGPGTAKVLYEKHSGRLLGAHLYMPHADNLINLFALAQRHGLTRYDLGEMLYVYPTPTYTIRSLV</sequence>
<evidence type="ECO:0000259" key="5">
    <source>
        <dbReference type="Pfam" id="PF02852"/>
    </source>
</evidence>
<keyword evidence="3 4" id="KW-0274">FAD</keyword>
<dbReference type="InterPro" id="IPR001100">
    <property type="entry name" value="Pyr_nuc-diS_OxRdtase"/>
</dbReference>
<feature type="binding site" evidence="4">
    <location>
        <position position="50"/>
    </location>
    <ligand>
        <name>FAD</name>
        <dbReference type="ChEBI" id="CHEBI:57692"/>
    </ligand>
</feature>
<dbReference type="PIRSF" id="PIRSF000350">
    <property type="entry name" value="Mercury_reductase_MerA"/>
    <property type="match status" value="1"/>
</dbReference>
<keyword evidence="8" id="KW-1185">Reference proteome</keyword>
<reference evidence="7 8" key="1">
    <citation type="submission" date="2016-10" db="EMBL/GenBank/DDBJ databases">
        <authorList>
            <person name="de Groot N.N."/>
        </authorList>
    </citation>
    <scope>NUCLEOTIDE SEQUENCE [LARGE SCALE GENOMIC DNA]</scope>
    <source>
        <strain evidence="7 8">HLD2</strain>
    </source>
</reference>
<dbReference type="EMBL" id="FMWD01000002">
    <property type="protein sequence ID" value="SCZ52361.1"/>
    <property type="molecule type" value="Genomic_DNA"/>
</dbReference>
<evidence type="ECO:0000259" key="6">
    <source>
        <dbReference type="Pfam" id="PF07992"/>
    </source>
</evidence>
<feature type="binding site" evidence="4">
    <location>
        <begin position="173"/>
        <end position="180"/>
    </location>
    <ligand>
        <name>NAD(+)</name>
        <dbReference type="ChEBI" id="CHEBI:57540"/>
    </ligand>
</feature>
<feature type="domain" description="Pyridine nucleotide-disulphide oxidoreductase dimerisation" evidence="5">
    <location>
        <begin position="335"/>
        <end position="436"/>
    </location>
</feature>
<feature type="binding site" evidence="4">
    <location>
        <position position="300"/>
    </location>
    <ligand>
        <name>FAD</name>
        <dbReference type="ChEBI" id="CHEBI:57692"/>
    </ligand>
</feature>
<evidence type="ECO:0000256" key="1">
    <source>
        <dbReference type="ARBA" id="ARBA00007532"/>
    </source>
</evidence>
<dbReference type="STRING" id="415747.SAMN03097708_00736"/>
<proteinExistence type="inferred from homology"/>
<dbReference type="AlphaFoldDB" id="A0A1G5PT33"/>
<dbReference type="GO" id="GO:0016491">
    <property type="term" value="F:oxidoreductase activity"/>
    <property type="evidence" value="ECO:0007669"/>
    <property type="project" value="InterPro"/>
</dbReference>
<dbReference type="PANTHER" id="PTHR43014">
    <property type="entry name" value="MERCURIC REDUCTASE"/>
    <property type="match status" value="1"/>
</dbReference>
<dbReference type="InterPro" id="IPR023753">
    <property type="entry name" value="FAD/NAD-binding_dom"/>
</dbReference>
<keyword evidence="4" id="KW-0547">Nucleotide-binding</keyword>
<dbReference type="InterPro" id="IPR036188">
    <property type="entry name" value="FAD/NAD-bd_sf"/>
</dbReference>
<dbReference type="Gene3D" id="3.50.50.60">
    <property type="entry name" value="FAD/NAD(P)-binding domain"/>
    <property type="match status" value="2"/>
</dbReference>
<organism evidence="7 8">
    <name type="scientific">Thiohalomonas denitrificans</name>
    <dbReference type="NCBI Taxonomy" id="415747"/>
    <lineage>
        <taxon>Bacteria</taxon>
        <taxon>Pseudomonadati</taxon>
        <taxon>Pseudomonadota</taxon>
        <taxon>Gammaproteobacteria</taxon>
        <taxon>Thiohalomonadales</taxon>
        <taxon>Thiohalomonadaceae</taxon>
        <taxon>Thiohalomonas</taxon>
    </lineage>
</organism>
<feature type="domain" description="FAD/NAD(P)-binding" evidence="6">
    <location>
        <begin position="7"/>
        <end position="315"/>
    </location>
</feature>
<dbReference type="InterPro" id="IPR016156">
    <property type="entry name" value="FAD/NAD-linked_Rdtase_dimer_sf"/>
</dbReference>
<evidence type="ECO:0000313" key="7">
    <source>
        <dbReference type="EMBL" id="SCZ52361.1"/>
    </source>
</evidence>
<dbReference type="PRINTS" id="PR00411">
    <property type="entry name" value="PNDRDTASEI"/>
</dbReference>
<feature type="binding site" evidence="4">
    <location>
        <position position="260"/>
    </location>
    <ligand>
        <name>NAD(+)</name>
        <dbReference type="ChEBI" id="CHEBI:57540"/>
    </ligand>
</feature>
<dbReference type="PANTHER" id="PTHR43014:SF5">
    <property type="entry name" value="GLUTATHIONE REDUCTASE (NADPH)"/>
    <property type="match status" value="1"/>
</dbReference>
<protein>
    <submittedName>
        <fullName evidence="7">Glutathione reductase (NADPH)</fullName>
    </submittedName>
</protein>